<comment type="caution">
    <text evidence="3">The sequence shown here is derived from an EMBL/GenBank/DDBJ whole genome shotgun (WGS) entry which is preliminary data.</text>
</comment>
<protein>
    <submittedName>
        <fullName evidence="3">Uncharacterized protein</fullName>
    </submittedName>
</protein>
<reference evidence="3 4" key="1">
    <citation type="journal article" date="2024" name="J. Plant Pathol.">
        <title>Sequence and assembly of the genome of Seiridium unicorne, isolate CBS 538.82, causal agent of cypress canker disease.</title>
        <authorList>
            <person name="Scali E."/>
            <person name="Rocca G.D."/>
            <person name="Danti R."/>
            <person name="Garbelotto M."/>
            <person name="Barberini S."/>
            <person name="Baroncelli R."/>
            <person name="Emiliani G."/>
        </authorList>
    </citation>
    <scope>NUCLEOTIDE SEQUENCE [LARGE SCALE GENOMIC DNA]</scope>
    <source>
        <strain evidence="3 4">BM-138-508</strain>
    </source>
</reference>
<keyword evidence="4" id="KW-1185">Reference proteome</keyword>
<feature type="signal peptide" evidence="2">
    <location>
        <begin position="1"/>
        <end position="18"/>
    </location>
</feature>
<evidence type="ECO:0000313" key="4">
    <source>
        <dbReference type="Proteomes" id="UP001408356"/>
    </source>
</evidence>
<gene>
    <name evidence="3" type="ORF">SUNI508_07944</name>
</gene>
<name>A0ABR2UV50_9PEZI</name>
<evidence type="ECO:0000256" key="1">
    <source>
        <dbReference type="SAM" id="MobiDB-lite"/>
    </source>
</evidence>
<feature type="region of interest" description="Disordered" evidence="1">
    <location>
        <begin position="150"/>
        <end position="182"/>
    </location>
</feature>
<accession>A0ABR2UV50</accession>
<evidence type="ECO:0000313" key="3">
    <source>
        <dbReference type="EMBL" id="KAK9418456.1"/>
    </source>
</evidence>
<keyword evidence="2" id="KW-0732">Signal</keyword>
<sequence length="207" mass="20254">MRFTSFLVAGVLALTASAQSTTDTVTSTALTTGTATTTSAQATDSSQAAALECLKKCAAGDVDCQAHCITVPSPDESAVNKTNECSQACVQGNGTQAETEAYAQCLQNCVEEYYYSSSVGTPSGTGAAAAGGSSASASVTAIVSTITSGSSTFTTTHSSTISKASGTNTASGSSASSTSSGNAGDFISRPSSSYVGLLGALAAVLAL</sequence>
<evidence type="ECO:0000256" key="2">
    <source>
        <dbReference type="SAM" id="SignalP"/>
    </source>
</evidence>
<feature type="chain" id="PRO_5046223899" evidence="2">
    <location>
        <begin position="19"/>
        <end position="207"/>
    </location>
</feature>
<dbReference type="Proteomes" id="UP001408356">
    <property type="component" value="Unassembled WGS sequence"/>
</dbReference>
<dbReference type="EMBL" id="JARVKF010000374">
    <property type="protein sequence ID" value="KAK9418456.1"/>
    <property type="molecule type" value="Genomic_DNA"/>
</dbReference>
<proteinExistence type="predicted"/>
<organism evidence="3 4">
    <name type="scientific">Seiridium unicorne</name>
    <dbReference type="NCBI Taxonomy" id="138068"/>
    <lineage>
        <taxon>Eukaryota</taxon>
        <taxon>Fungi</taxon>
        <taxon>Dikarya</taxon>
        <taxon>Ascomycota</taxon>
        <taxon>Pezizomycotina</taxon>
        <taxon>Sordariomycetes</taxon>
        <taxon>Xylariomycetidae</taxon>
        <taxon>Amphisphaeriales</taxon>
        <taxon>Sporocadaceae</taxon>
        <taxon>Seiridium</taxon>
    </lineage>
</organism>